<protein>
    <submittedName>
        <fullName evidence="1">Uncharacterized protein</fullName>
    </submittedName>
</protein>
<accession>A0A8S5N9N9</accession>
<evidence type="ECO:0000313" key="1">
    <source>
        <dbReference type="EMBL" id="DAD90976.1"/>
    </source>
</evidence>
<sequence>MSTDLYPFSGNEKTSMVFTPVLDGSVYNCQIKWNIAGQRWYLNVTDNSGARLLTTPLIGSPVGTDINLLFGVFSSTKMVWRYPNAQIEVIS</sequence>
<proteinExistence type="predicted"/>
<organism evidence="1">
    <name type="scientific">Siphoviridae sp. ctpLW14</name>
    <dbReference type="NCBI Taxonomy" id="2826464"/>
    <lineage>
        <taxon>Viruses</taxon>
        <taxon>Duplodnaviria</taxon>
        <taxon>Heunggongvirae</taxon>
        <taxon>Uroviricota</taxon>
        <taxon>Caudoviricetes</taxon>
    </lineage>
</organism>
<dbReference type="EMBL" id="BK015100">
    <property type="protein sequence ID" value="DAD90976.1"/>
    <property type="molecule type" value="Genomic_DNA"/>
</dbReference>
<reference evidence="1" key="1">
    <citation type="journal article" date="2021" name="Proc. Natl. Acad. Sci. U.S.A.">
        <title>A Catalog of Tens of Thousands of Viruses from Human Metagenomes Reveals Hidden Associations with Chronic Diseases.</title>
        <authorList>
            <person name="Tisza M.J."/>
            <person name="Buck C.B."/>
        </authorList>
    </citation>
    <scope>NUCLEOTIDE SEQUENCE</scope>
    <source>
        <strain evidence="1">CtpLW14</strain>
    </source>
</reference>
<name>A0A8S5N9N9_9CAUD</name>